<dbReference type="CDD" id="cd02152">
    <property type="entry name" value="OAT"/>
    <property type="match status" value="1"/>
</dbReference>
<reference evidence="8 9" key="1">
    <citation type="submission" date="2014-12" db="EMBL/GenBank/DDBJ databases">
        <title>Genome sequence of Methanobrevibacter arboriphilicus DH1, DSM1125.</title>
        <authorList>
            <person name="Poehlein A."/>
            <person name="Thauer R.K."/>
            <person name="Seedorf H."/>
            <person name="Daniel R."/>
        </authorList>
    </citation>
    <scope>NUCLEOTIDE SEQUENCE [LARGE SCALE GENOMIC DNA]</scope>
    <source>
        <strain evidence="8 9">DH1</strain>
    </source>
</reference>
<sequence length="423" mass="45279">MITRKDIHKDFTDKIKVIDGGICAVSKVKVAGVRDGKYGVSIIVCKNSDVAGVFTSNKVIAAPVEYTKNTIEDGKLSAIIANSGNANCFTGDQGVFDCEATVEIISKIFEIPKTEIATASTGVIGRKMPMDIITRLINQASEVLENSNNASINAAKAIMTTDTVYKHASIEVTLGNNQKVKIGGICKGTGMIAPNMGTMLCFIATDAIADQKILKESLKKAVDDSFNMVIVDGDESTNDTVLFFANGESKNSILVNNKINGSDIDRNFQEGLNVLCKDLAKQMAQDGEGATKFIEVEVRGAKSKSDAQIASKSVVKSPLVKSAVFGGDPNWGRIVAAVGYSGAYMDPDDITIAISSNDNLVDLVLDGEILAFEGTANLENAELIMKEKSIKIIIDLKNGKYNAIAYGCDLTYDYVKINAEYTT</sequence>
<dbReference type="HAMAP" id="MF_01106">
    <property type="entry name" value="ArgJ"/>
    <property type="match status" value="1"/>
</dbReference>
<evidence type="ECO:0000256" key="4">
    <source>
        <dbReference type="ARBA" id="ARBA00022679"/>
    </source>
</evidence>
<feature type="chain" id="PRO_5044353790" description="Glutamate N-acetyltransferase alpha chain" evidence="7">
    <location>
        <begin position="1"/>
        <end position="197"/>
    </location>
</feature>
<gene>
    <name evidence="7 8" type="primary">argJ</name>
    <name evidence="8" type="ORF">MBBAR_7c00250</name>
</gene>
<dbReference type="InterPro" id="IPR002813">
    <property type="entry name" value="Arg_biosynth_ArgJ"/>
</dbReference>
<dbReference type="UniPathway" id="UPA00068">
    <property type="reaction ID" value="UER00106"/>
</dbReference>
<keyword evidence="5 7" id="KW-0068">Autocatalytic cleavage</keyword>
<comment type="similarity">
    <text evidence="1 7">Belongs to the ArgJ family.</text>
</comment>
<evidence type="ECO:0000256" key="6">
    <source>
        <dbReference type="ARBA" id="ARBA00023315"/>
    </source>
</evidence>
<comment type="pathway">
    <text evidence="7">Amino-acid biosynthesis; L-arginine biosynthesis; L-ornithine and N-acetyl-L-glutamate from L-glutamate and N(2)-acetyl-L-ornithine (cyclic): step 1/1.</text>
</comment>
<dbReference type="GO" id="GO:0005737">
    <property type="term" value="C:cytoplasm"/>
    <property type="evidence" value="ECO:0007669"/>
    <property type="project" value="UniProtKB-SubCell"/>
</dbReference>
<dbReference type="InterPro" id="IPR016117">
    <property type="entry name" value="ArgJ-like_dom_sf"/>
</dbReference>
<keyword evidence="2 7" id="KW-0055">Arginine biosynthesis</keyword>
<protein>
    <recommendedName>
        <fullName evidence="7">Glutamate N-acetyltransferase</fullName>
        <ecNumber evidence="7">2.3.1.35</ecNumber>
    </recommendedName>
    <alternativeName>
        <fullName evidence="7">Ornithine acetyltransferase</fullName>
        <shortName evidence="7">OATase</shortName>
    </alternativeName>
    <alternativeName>
        <fullName evidence="7">Ornithine transacetylase</fullName>
    </alternativeName>
    <component>
        <recommendedName>
            <fullName evidence="7">Glutamate N-acetyltransferase alpha chain</fullName>
        </recommendedName>
    </component>
    <component>
        <recommendedName>
            <fullName evidence="7">Glutamate N-acetyltransferase beta chain</fullName>
        </recommendedName>
    </component>
</protein>
<keyword evidence="7" id="KW-0963">Cytoplasm</keyword>
<evidence type="ECO:0000256" key="2">
    <source>
        <dbReference type="ARBA" id="ARBA00022571"/>
    </source>
</evidence>
<evidence type="ECO:0000313" key="9">
    <source>
        <dbReference type="Proteomes" id="UP000191661"/>
    </source>
</evidence>
<dbReference type="AlphaFoldDB" id="A0A1V6N2R9"/>
<proteinExistence type="inferred from homology"/>
<evidence type="ECO:0000256" key="5">
    <source>
        <dbReference type="ARBA" id="ARBA00022813"/>
    </source>
</evidence>
<dbReference type="GO" id="GO:0006592">
    <property type="term" value="P:ornithine biosynthetic process"/>
    <property type="evidence" value="ECO:0007669"/>
    <property type="project" value="TreeGrafter"/>
</dbReference>
<keyword evidence="6 7" id="KW-0012">Acyltransferase</keyword>
<accession>A0A1V6N2R9</accession>
<comment type="catalytic activity">
    <reaction evidence="7">
        <text>N(2)-acetyl-L-ornithine + L-glutamate = N-acetyl-L-glutamate + L-ornithine</text>
        <dbReference type="Rhea" id="RHEA:15349"/>
        <dbReference type="ChEBI" id="CHEBI:29985"/>
        <dbReference type="ChEBI" id="CHEBI:44337"/>
        <dbReference type="ChEBI" id="CHEBI:46911"/>
        <dbReference type="ChEBI" id="CHEBI:57805"/>
        <dbReference type="EC" id="2.3.1.35"/>
    </reaction>
</comment>
<dbReference type="OrthoDB" id="52592at2157"/>
<dbReference type="FunFam" id="3.10.20.340:FF:000001">
    <property type="entry name" value="Arginine biosynthesis bifunctional protein ArgJ, chloroplastic"/>
    <property type="match status" value="1"/>
</dbReference>
<feature type="binding site" evidence="7">
    <location>
        <position position="187"/>
    </location>
    <ligand>
        <name>substrate</name>
    </ligand>
</feature>
<dbReference type="NCBIfam" id="NF003802">
    <property type="entry name" value="PRK05388.1"/>
    <property type="match status" value="1"/>
</dbReference>
<comment type="subunit">
    <text evidence="7">Heterotetramer of two alpha and two beta chains.</text>
</comment>
<dbReference type="Gene3D" id="3.30.2330.10">
    <property type="entry name" value="arginine biosynthesis bifunctional protein suprefamily"/>
    <property type="match status" value="1"/>
</dbReference>
<dbReference type="NCBIfam" id="TIGR00120">
    <property type="entry name" value="ArgJ"/>
    <property type="match status" value="1"/>
</dbReference>
<dbReference type="RefSeq" id="WP_211272916.1">
    <property type="nucleotide sequence ID" value="NZ_BBET01000131.1"/>
</dbReference>
<dbReference type="InterPro" id="IPR042195">
    <property type="entry name" value="ArgJ_beta_C"/>
</dbReference>
<dbReference type="PANTHER" id="PTHR23100">
    <property type="entry name" value="ARGININE BIOSYNTHESIS BIFUNCTIONAL PROTEIN ARGJ"/>
    <property type="match status" value="1"/>
</dbReference>
<comment type="caution">
    <text evidence="8">The sequence shown here is derived from an EMBL/GenBank/DDBJ whole genome shotgun (WGS) entry which is preliminary data.</text>
</comment>
<evidence type="ECO:0000256" key="7">
    <source>
        <dbReference type="HAMAP-Rule" id="MF_01106"/>
    </source>
</evidence>
<feature type="site" description="Involved in the stabilization of negative charge on the oxyanion by the formation of the oxyanion hole" evidence="7">
    <location>
        <position position="121"/>
    </location>
</feature>
<feature type="binding site" evidence="7">
    <location>
        <position position="198"/>
    </location>
    <ligand>
        <name>substrate</name>
    </ligand>
</feature>
<dbReference type="EMBL" id="JXMW01000007">
    <property type="protein sequence ID" value="OQD58853.1"/>
    <property type="molecule type" value="Genomic_DNA"/>
</dbReference>
<dbReference type="GO" id="GO:0006526">
    <property type="term" value="P:L-arginine biosynthetic process"/>
    <property type="evidence" value="ECO:0007669"/>
    <property type="project" value="UniProtKB-UniRule"/>
</dbReference>
<dbReference type="GO" id="GO:0004042">
    <property type="term" value="F:L-glutamate N-acetyltransferase activity"/>
    <property type="evidence" value="ECO:0007669"/>
    <property type="project" value="TreeGrafter"/>
</dbReference>
<comment type="subcellular location">
    <subcellularLocation>
        <location evidence="7">Cytoplasm</location>
    </subcellularLocation>
</comment>
<feature type="binding site" evidence="7">
    <location>
        <position position="160"/>
    </location>
    <ligand>
        <name>substrate</name>
    </ligand>
</feature>
<organism evidence="8 9">
    <name type="scientific">Methanobrevibacter arboriphilus JCM 13429 = DSM 1125</name>
    <dbReference type="NCBI Taxonomy" id="1300164"/>
    <lineage>
        <taxon>Archaea</taxon>
        <taxon>Methanobacteriati</taxon>
        <taxon>Methanobacteriota</taxon>
        <taxon>Methanomada group</taxon>
        <taxon>Methanobacteria</taxon>
        <taxon>Methanobacteriales</taxon>
        <taxon>Methanobacteriaceae</taxon>
        <taxon>Methanobrevibacter</taxon>
    </lineage>
</organism>
<dbReference type="Pfam" id="PF01960">
    <property type="entry name" value="ArgJ"/>
    <property type="match status" value="1"/>
</dbReference>
<dbReference type="Proteomes" id="UP000191661">
    <property type="component" value="Unassembled WGS sequence"/>
</dbReference>
<feature type="site" description="Cleavage; by autolysis" evidence="7">
    <location>
        <begin position="197"/>
        <end position="198"/>
    </location>
</feature>
<dbReference type="SUPFAM" id="SSF56266">
    <property type="entry name" value="DmpA/ArgJ-like"/>
    <property type="match status" value="1"/>
</dbReference>
<keyword evidence="3 7" id="KW-0028">Amino-acid biosynthesis</keyword>
<evidence type="ECO:0000256" key="3">
    <source>
        <dbReference type="ARBA" id="ARBA00022605"/>
    </source>
</evidence>
<keyword evidence="9" id="KW-1185">Reference proteome</keyword>
<dbReference type="GO" id="GO:0004358">
    <property type="term" value="F:L-glutamate N-acetyltransferase activity, acting on acetyl-L-ornithine as donor"/>
    <property type="evidence" value="ECO:0007669"/>
    <property type="project" value="UniProtKB-UniRule"/>
</dbReference>
<name>A0A1V6N2R9_METAZ</name>
<feature type="binding site" evidence="7">
    <location>
        <position position="288"/>
    </location>
    <ligand>
        <name>substrate</name>
    </ligand>
</feature>
<dbReference type="PANTHER" id="PTHR23100:SF0">
    <property type="entry name" value="ARGININE BIOSYNTHESIS BIFUNCTIONAL PROTEIN ARGJ, MITOCHONDRIAL"/>
    <property type="match status" value="1"/>
</dbReference>
<feature type="binding site" evidence="7">
    <location>
        <position position="418"/>
    </location>
    <ligand>
        <name>substrate</name>
    </ligand>
</feature>
<feature type="active site" description="Nucleophile" evidence="7">
    <location>
        <position position="198"/>
    </location>
</feature>
<feature type="binding site" evidence="7">
    <location>
        <position position="423"/>
    </location>
    <ligand>
        <name>substrate</name>
    </ligand>
</feature>
<keyword evidence="4 7" id="KW-0808">Transferase</keyword>
<evidence type="ECO:0000313" key="8">
    <source>
        <dbReference type="EMBL" id="OQD58853.1"/>
    </source>
</evidence>
<dbReference type="Gene3D" id="3.10.20.340">
    <property type="entry name" value="ArgJ beta chain, C-terminal domain"/>
    <property type="match status" value="1"/>
</dbReference>
<comment type="function">
    <text evidence="7">Catalyzes the transfer of the acetyl group from N(2)-acetylornithine to glutamate, forming N-acetylglutamate and L-ornithine.</text>
</comment>
<dbReference type="EC" id="2.3.1.35" evidence="7"/>
<evidence type="ECO:0000256" key="1">
    <source>
        <dbReference type="ARBA" id="ARBA00006774"/>
    </source>
</evidence>
<feature type="chain" id="PRO_5044353789" description="Glutamate N-acetyltransferase beta chain" evidence="7">
    <location>
        <begin position="198"/>
        <end position="423"/>
    </location>
</feature>
<dbReference type="Gene3D" id="3.60.70.12">
    <property type="entry name" value="L-amino peptidase D-ALA esterase/amidase"/>
    <property type="match status" value="1"/>
</dbReference>
<feature type="site" description="Involved in the stabilization of negative charge on the oxyanion by the formation of the oxyanion hole" evidence="7">
    <location>
        <position position="122"/>
    </location>
</feature>